<dbReference type="GO" id="GO:0046872">
    <property type="term" value="F:metal ion binding"/>
    <property type="evidence" value="ECO:0007669"/>
    <property type="project" value="UniProtKB-KW"/>
</dbReference>
<dbReference type="InterPro" id="IPR006058">
    <property type="entry name" value="2Fe2S_fd_BS"/>
</dbReference>
<dbReference type="InterPro" id="IPR012675">
    <property type="entry name" value="Beta-grasp_dom_sf"/>
</dbReference>
<keyword evidence="1" id="KW-0479">Metal-binding</keyword>
<dbReference type="EMBL" id="FNVU01000008">
    <property type="protein sequence ID" value="SEG68431.1"/>
    <property type="molecule type" value="Genomic_DNA"/>
</dbReference>
<accession>A0A1H6C635</accession>
<evidence type="ECO:0000259" key="5">
    <source>
        <dbReference type="Pfam" id="PF00111"/>
    </source>
</evidence>
<protein>
    <submittedName>
        <fullName evidence="7">Nicotinate dehydrogenase subunit A</fullName>
    </submittedName>
</protein>
<dbReference type="Gene3D" id="1.10.150.120">
    <property type="entry name" value="[2Fe-2S]-binding domain"/>
    <property type="match status" value="1"/>
</dbReference>
<reference evidence="7 8" key="1">
    <citation type="submission" date="2016-10" db="EMBL/GenBank/DDBJ databases">
        <authorList>
            <person name="de Groot N.N."/>
        </authorList>
    </citation>
    <scope>NUCLEOTIDE SEQUENCE [LARGE SCALE GENOMIC DNA]</scope>
    <source>
        <strain evidence="7 8">CGMCC 4.2023</strain>
    </source>
</reference>
<feature type="compositionally biased region" description="Polar residues" evidence="4">
    <location>
        <begin position="1"/>
        <end position="14"/>
    </location>
</feature>
<proteinExistence type="predicted"/>
<dbReference type="PANTHER" id="PTHR45331:SF2">
    <property type="entry name" value="OXIDOREDUCTASE WITH IRON-SULFUR SUBUNIT"/>
    <property type="match status" value="1"/>
</dbReference>
<dbReference type="SUPFAM" id="SSF47741">
    <property type="entry name" value="CO dehydrogenase ISP C-domain like"/>
    <property type="match status" value="1"/>
</dbReference>
<dbReference type="Pfam" id="PF00111">
    <property type="entry name" value="Fer2"/>
    <property type="match status" value="1"/>
</dbReference>
<dbReference type="InterPro" id="IPR001041">
    <property type="entry name" value="2Fe-2S_ferredoxin-type"/>
</dbReference>
<dbReference type="Pfam" id="PF01799">
    <property type="entry name" value="Fer2_2"/>
    <property type="match status" value="1"/>
</dbReference>
<dbReference type="InterPro" id="IPR002888">
    <property type="entry name" value="2Fe-2S-bd"/>
</dbReference>
<dbReference type="OrthoDB" id="159930at2"/>
<feature type="region of interest" description="Disordered" evidence="4">
    <location>
        <begin position="1"/>
        <end position="25"/>
    </location>
</feature>
<dbReference type="AlphaFoldDB" id="A0A1H6C635"/>
<name>A0A1H6C635_9ACTN</name>
<evidence type="ECO:0000256" key="2">
    <source>
        <dbReference type="ARBA" id="ARBA00023002"/>
    </source>
</evidence>
<dbReference type="Proteomes" id="UP000236754">
    <property type="component" value="Unassembled WGS sequence"/>
</dbReference>
<keyword evidence="3" id="KW-0408">Iron</keyword>
<dbReference type="PANTHER" id="PTHR45331">
    <property type="entry name" value="OXIDOREDUCTASE, IRON-SULPHUR BINDING SUBUNIT-RELATED-RELATED"/>
    <property type="match status" value="1"/>
</dbReference>
<keyword evidence="8" id="KW-1185">Reference proteome</keyword>
<evidence type="ECO:0000259" key="6">
    <source>
        <dbReference type="Pfam" id="PF01799"/>
    </source>
</evidence>
<evidence type="ECO:0000256" key="1">
    <source>
        <dbReference type="ARBA" id="ARBA00022723"/>
    </source>
</evidence>
<organism evidence="7 8">
    <name type="scientific">Actinacidiphila yanglinensis</name>
    <dbReference type="NCBI Taxonomy" id="310779"/>
    <lineage>
        <taxon>Bacteria</taxon>
        <taxon>Bacillati</taxon>
        <taxon>Actinomycetota</taxon>
        <taxon>Actinomycetes</taxon>
        <taxon>Kitasatosporales</taxon>
        <taxon>Streptomycetaceae</taxon>
        <taxon>Actinacidiphila</taxon>
    </lineage>
</organism>
<evidence type="ECO:0000313" key="7">
    <source>
        <dbReference type="EMBL" id="SEG68431.1"/>
    </source>
</evidence>
<evidence type="ECO:0000313" key="8">
    <source>
        <dbReference type="Proteomes" id="UP000236754"/>
    </source>
</evidence>
<feature type="domain" description="2Fe-2S ferredoxin-type" evidence="5">
    <location>
        <begin position="28"/>
        <end position="73"/>
    </location>
</feature>
<dbReference type="InterPro" id="IPR036010">
    <property type="entry name" value="2Fe-2S_ferredoxin-like_sf"/>
</dbReference>
<keyword evidence="2" id="KW-0560">Oxidoreductase</keyword>
<dbReference type="GO" id="GO:0016903">
    <property type="term" value="F:oxidoreductase activity, acting on the aldehyde or oxo group of donors"/>
    <property type="evidence" value="ECO:0007669"/>
    <property type="project" value="TreeGrafter"/>
</dbReference>
<evidence type="ECO:0000256" key="3">
    <source>
        <dbReference type="ARBA" id="ARBA00023004"/>
    </source>
</evidence>
<evidence type="ECO:0000256" key="4">
    <source>
        <dbReference type="SAM" id="MobiDB-lite"/>
    </source>
</evidence>
<feature type="domain" description="[2Fe-2S]-binding" evidence="6">
    <location>
        <begin position="83"/>
        <end position="170"/>
    </location>
</feature>
<gene>
    <name evidence="7" type="ORF">SAMN05216223_10894</name>
</gene>
<dbReference type="Gene3D" id="3.10.20.30">
    <property type="match status" value="1"/>
</dbReference>
<dbReference type="GO" id="GO:0051537">
    <property type="term" value="F:2 iron, 2 sulfur cluster binding"/>
    <property type="evidence" value="ECO:0007669"/>
    <property type="project" value="InterPro"/>
</dbReference>
<dbReference type="SUPFAM" id="SSF54292">
    <property type="entry name" value="2Fe-2S ferredoxin-like"/>
    <property type="match status" value="1"/>
</dbReference>
<dbReference type="InterPro" id="IPR052914">
    <property type="entry name" value="Aldehyde_Oxdr_Iron-Sulfur"/>
</dbReference>
<sequence length="178" mass="19004">MPSRSIRLNGTTVQADYESAGSGSSQSSEQLLDWLRNRQSQRGPRFGCGLAQCGACTVLLDGAVTRSCVRQMHTVADGAEIRTLDGLADGRRQHPLQRAFVELQAAQCGFCVNGMVMGSLGWLEGRIAAGNTAVPTEQETKDFLSGAAPDNTRNYLCRCGTHTRIVAAVRAAAKEMTG</sequence>
<dbReference type="InterPro" id="IPR036884">
    <property type="entry name" value="2Fe-2S-bd_dom_sf"/>
</dbReference>
<dbReference type="PROSITE" id="PS00197">
    <property type="entry name" value="2FE2S_FER_1"/>
    <property type="match status" value="1"/>
</dbReference>